<dbReference type="InterPro" id="IPR003477">
    <property type="entry name" value="PemK-like"/>
</dbReference>
<comment type="function">
    <text evidence="1">Toxic component of a type II toxin-antitoxin (TA) system.</text>
</comment>
<dbReference type="PANTHER" id="PTHR33988">
    <property type="entry name" value="ENDORIBONUCLEASE MAZF-RELATED"/>
    <property type="match status" value="1"/>
</dbReference>
<keyword evidence="1" id="KW-0540">Nuclease</keyword>
<organism evidence="2 3">
    <name type="scientific">Negadavirga shengliensis</name>
    <dbReference type="NCBI Taxonomy" id="1389218"/>
    <lineage>
        <taxon>Bacteria</taxon>
        <taxon>Pseudomonadati</taxon>
        <taxon>Bacteroidota</taxon>
        <taxon>Cytophagia</taxon>
        <taxon>Cytophagales</taxon>
        <taxon>Cyclobacteriaceae</taxon>
        <taxon>Negadavirga</taxon>
    </lineage>
</organism>
<gene>
    <name evidence="2" type="ORF">ACFPFU_13275</name>
</gene>
<keyword evidence="3" id="KW-1185">Reference proteome</keyword>
<protein>
    <recommendedName>
        <fullName evidence="1">mRNA interferase</fullName>
        <ecNumber evidence="1">3.1.-.-</ecNumber>
    </recommendedName>
</protein>
<dbReference type="RefSeq" id="WP_377065246.1">
    <property type="nucleotide sequence ID" value="NZ_JBHSJJ010000007.1"/>
</dbReference>
<dbReference type="PIRSF" id="PIRSF033490">
    <property type="entry name" value="MazF"/>
    <property type="match status" value="1"/>
</dbReference>
<dbReference type="EMBL" id="JBHSJJ010000007">
    <property type="protein sequence ID" value="MFC4872662.1"/>
    <property type="molecule type" value="Genomic_DNA"/>
</dbReference>
<sequence length="110" mass="12440">MKQGEIWYADLNPTMDNGQAGFRPVVVISGNLLNKYLNVVIVIPLTSKVKNYKGNPILTPSKTNGLKEMSEMLIFHVRSVFKDRLVRKLGAVETEHLALVIKTLNDILRY</sequence>
<name>A0ABV9T1R4_9BACT</name>
<accession>A0ABV9T1R4</accession>
<reference evidence="3" key="1">
    <citation type="journal article" date="2019" name="Int. J. Syst. Evol. Microbiol.">
        <title>The Global Catalogue of Microorganisms (GCM) 10K type strain sequencing project: providing services to taxonomists for standard genome sequencing and annotation.</title>
        <authorList>
            <consortium name="The Broad Institute Genomics Platform"/>
            <consortium name="The Broad Institute Genome Sequencing Center for Infectious Disease"/>
            <person name="Wu L."/>
            <person name="Ma J."/>
        </authorList>
    </citation>
    <scope>NUCLEOTIDE SEQUENCE [LARGE SCALE GENOMIC DNA]</scope>
    <source>
        <strain evidence="3">CGMCC 4.7466</strain>
    </source>
</reference>
<dbReference type="InterPro" id="IPR011067">
    <property type="entry name" value="Plasmid_toxin/cell-grow_inhib"/>
</dbReference>
<comment type="caution">
    <text evidence="2">The sequence shown here is derived from an EMBL/GenBank/DDBJ whole genome shotgun (WGS) entry which is preliminary data.</text>
</comment>
<dbReference type="SUPFAM" id="SSF50118">
    <property type="entry name" value="Cell growth inhibitor/plasmid maintenance toxic component"/>
    <property type="match status" value="1"/>
</dbReference>
<dbReference type="Proteomes" id="UP001595818">
    <property type="component" value="Unassembled WGS sequence"/>
</dbReference>
<comment type="similarity">
    <text evidence="1">Belongs to the PemK/MazF family.</text>
</comment>
<keyword evidence="1" id="KW-0255">Endonuclease</keyword>
<evidence type="ECO:0000313" key="3">
    <source>
        <dbReference type="Proteomes" id="UP001595818"/>
    </source>
</evidence>
<dbReference type="Pfam" id="PF02452">
    <property type="entry name" value="PemK_toxin"/>
    <property type="match status" value="1"/>
</dbReference>
<evidence type="ECO:0000313" key="2">
    <source>
        <dbReference type="EMBL" id="MFC4872662.1"/>
    </source>
</evidence>
<evidence type="ECO:0000256" key="1">
    <source>
        <dbReference type="PIRNR" id="PIRNR033490"/>
    </source>
</evidence>
<keyword evidence="1" id="KW-0378">Hydrolase</keyword>
<proteinExistence type="inferred from homology"/>
<dbReference type="EC" id="3.1.-.-" evidence="1"/>
<dbReference type="Gene3D" id="2.30.30.110">
    <property type="match status" value="1"/>
</dbReference>